<dbReference type="PRINTS" id="PR00344">
    <property type="entry name" value="BCTRLSENSOR"/>
</dbReference>
<dbReference type="Pfam" id="PF02518">
    <property type="entry name" value="HATPase_c"/>
    <property type="match status" value="1"/>
</dbReference>
<dbReference type="InterPro" id="IPR036890">
    <property type="entry name" value="HATPase_C_sf"/>
</dbReference>
<evidence type="ECO:0000256" key="2">
    <source>
        <dbReference type="ARBA" id="ARBA00004370"/>
    </source>
</evidence>
<dbReference type="InterPro" id="IPR005467">
    <property type="entry name" value="His_kinase_dom"/>
</dbReference>
<dbReference type="GO" id="GO:0016301">
    <property type="term" value="F:kinase activity"/>
    <property type="evidence" value="ECO:0007669"/>
    <property type="project" value="UniProtKB-KW"/>
</dbReference>
<evidence type="ECO:0000259" key="9">
    <source>
        <dbReference type="PROSITE" id="PS50109"/>
    </source>
</evidence>
<name>A0ABS4G3Z4_9CLOT</name>
<evidence type="ECO:0000256" key="7">
    <source>
        <dbReference type="ARBA" id="ARBA00023012"/>
    </source>
</evidence>
<keyword evidence="5" id="KW-0808">Transferase</keyword>
<comment type="caution">
    <text evidence="11">The sequence shown here is derived from an EMBL/GenBank/DDBJ whole genome shotgun (WGS) entry which is preliminary data.</text>
</comment>
<dbReference type="Gene3D" id="1.10.8.500">
    <property type="entry name" value="HAMP domain in histidine kinase"/>
    <property type="match status" value="1"/>
</dbReference>
<dbReference type="PROSITE" id="PS50885">
    <property type="entry name" value="HAMP"/>
    <property type="match status" value="1"/>
</dbReference>
<evidence type="ECO:0000256" key="3">
    <source>
        <dbReference type="ARBA" id="ARBA00012438"/>
    </source>
</evidence>
<keyword evidence="6 11" id="KW-0418">Kinase</keyword>
<dbReference type="Pfam" id="PF00512">
    <property type="entry name" value="HisKA"/>
    <property type="match status" value="1"/>
</dbReference>
<accession>A0ABS4G3Z4</accession>
<dbReference type="CDD" id="cd00082">
    <property type="entry name" value="HisKA"/>
    <property type="match status" value="1"/>
</dbReference>
<dbReference type="Gene3D" id="1.10.287.130">
    <property type="match status" value="1"/>
</dbReference>
<dbReference type="InterPro" id="IPR050736">
    <property type="entry name" value="Sensor_HK_Regulatory"/>
</dbReference>
<dbReference type="Proteomes" id="UP001519271">
    <property type="component" value="Unassembled WGS sequence"/>
</dbReference>
<protein>
    <recommendedName>
        <fullName evidence="3">histidine kinase</fullName>
        <ecNumber evidence="3">2.7.13.3</ecNumber>
    </recommendedName>
</protein>
<reference evidence="11 12" key="1">
    <citation type="submission" date="2021-03" db="EMBL/GenBank/DDBJ databases">
        <title>Genomic Encyclopedia of Type Strains, Phase IV (KMG-IV): sequencing the most valuable type-strain genomes for metagenomic binning, comparative biology and taxonomic classification.</title>
        <authorList>
            <person name="Goeker M."/>
        </authorList>
    </citation>
    <scope>NUCLEOTIDE SEQUENCE [LARGE SCALE GENOMIC DNA]</scope>
    <source>
        <strain evidence="11 12">DSM 6139</strain>
    </source>
</reference>
<evidence type="ECO:0000256" key="1">
    <source>
        <dbReference type="ARBA" id="ARBA00000085"/>
    </source>
</evidence>
<evidence type="ECO:0000313" key="12">
    <source>
        <dbReference type="Proteomes" id="UP001519271"/>
    </source>
</evidence>
<dbReference type="CDD" id="cd00075">
    <property type="entry name" value="HATPase"/>
    <property type="match status" value="1"/>
</dbReference>
<feature type="domain" description="Histidine kinase" evidence="9">
    <location>
        <begin position="251"/>
        <end position="464"/>
    </location>
</feature>
<dbReference type="InterPro" id="IPR036097">
    <property type="entry name" value="HisK_dim/P_sf"/>
</dbReference>
<evidence type="ECO:0000259" key="10">
    <source>
        <dbReference type="PROSITE" id="PS50885"/>
    </source>
</evidence>
<keyword evidence="7" id="KW-0902">Two-component regulatory system</keyword>
<evidence type="ECO:0000256" key="8">
    <source>
        <dbReference type="SAM" id="Phobius"/>
    </source>
</evidence>
<sequence>MGRYNSLKNRMARNYMIIIFISVFVTEFATMLLLQEYFYNNIRTTLENQLRISADFYERYFSDQSLEDNVYGDVDAFWKQTDAEVQIINLEGVVILDSQGTRPKGVRDEKDIIAALSGGTDYLLFNKEGTGQKVMAVSYPLTDGTGIVGALRFITSMRDVDRTLRVIALNFGLFAIVVVAVTAAISQILSKKIIRPIEELTATAEEISSGNYNVVSRKYNDDEVGKLSDTFNYMTREIRKKDALKNDFISSVSHELRTPLTAIKGWAITLQDESTDRQLLSDGLDIISNETDRLKNMVEELLDFSKFVSGKITLDLEKVDITRLFDFIWKNMEDRANREGKKFKVNRKDNMGFITADANRLKQVFINLIDNAFKFTGPGGEITVSMEKTEKHLDFIVTDNGIGIGSEDIDKVKEKFFKGKTSNSSNGIGLSICDEIAKLHGGELVIKSEVGKGTEIRMRIPLKGVVNYEKNK</sequence>
<evidence type="ECO:0000256" key="6">
    <source>
        <dbReference type="ARBA" id="ARBA00022777"/>
    </source>
</evidence>
<comment type="subcellular location">
    <subcellularLocation>
        <location evidence="2">Membrane</location>
    </subcellularLocation>
</comment>
<keyword evidence="8" id="KW-0472">Membrane</keyword>
<dbReference type="SUPFAM" id="SSF55874">
    <property type="entry name" value="ATPase domain of HSP90 chaperone/DNA topoisomerase II/histidine kinase"/>
    <property type="match status" value="1"/>
</dbReference>
<organism evidence="11 12">
    <name type="scientific">Youngiibacter multivorans</name>
    <dbReference type="NCBI Taxonomy" id="937251"/>
    <lineage>
        <taxon>Bacteria</taxon>
        <taxon>Bacillati</taxon>
        <taxon>Bacillota</taxon>
        <taxon>Clostridia</taxon>
        <taxon>Eubacteriales</taxon>
        <taxon>Clostridiaceae</taxon>
        <taxon>Youngiibacter</taxon>
    </lineage>
</organism>
<keyword evidence="12" id="KW-1185">Reference proteome</keyword>
<dbReference type="PROSITE" id="PS50109">
    <property type="entry name" value="HIS_KIN"/>
    <property type="match status" value="1"/>
</dbReference>
<feature type="transmembrane region" description="Helical" evidence="8">
    <location>
        <begin position="166"/>
        <end position="189"/>
    </location>
</feature>
<dbReference type="SMART" id="SM00388">
    <property type="entry name" value="HisKA"/>
    <property type="match status" value="1"/>
</dbReference>
<dbReference type="RefSeq" id="WP_245250578.1">
    <property type="nucleotide sequence ID" value="NZ_JAGGKC010000012.1"/>
</dbReference>
<dbReference type="SUPFAM" id="SSF47384">
    <property type="entry name" value="Homodimeric domain of signal transducing histidine kinase"/>
    <property type="match status" value="1"/>
</dbReference>
<dbReference type="InterPro" id="IPR003661">
    <property type="entry name" value="HisK_dim/P_dom"/>
</dbReference>
<dbReference type="PANTHER" id="PTHR43711:SF1">
    <property type="entry name" value="HISTIDINE KINASE 1"/>
    <property type="match status" value="1"/>
</dbReference>
<dbReference type="SMART" id="SM00387">
    <property type="entry name" value="HATPase_c"/>
    <property type="match status" value="1"/>
</dbReference>
<feature type="domain" description="HAMP" evidence="10">
    <location>
        <begin position="191"/>
        <end position="243"/>
    </location>
</feature>
<keyword evidence="8" id="KW-1133">Transmembrane helix</keyword>
<evidence type="ECO:0000313" key="11">
    <source>
        <dbReference type="EMBL" id="MBP1919261.1"/>
    </source>
</evidence>
<dbReference type="CDD" id="cd06225">
    <property type="entry name" value="HAMP"/>
    <property type="match status" value="1"/>
</dbReference>
<dbReference type="EMBL" id="JAGGKC010000012">
    <property type="protein sequence ID" value="MBP1919261.1"/>
    <property type="molecule type" value="Genomic_DNA"/>
</dbReference>
<dbReference type="SUPFAM" id="SSF158472">
    <property type="entry name" value="HAMP domain-like"/>
    <property type="match status" value="1"/>
</dbReference>
<keyword evidence="8" id="KW-0812">Transmembrane</keyword>
<dbReference type="Gene3D" id="3.30.565.10">
    <property type="entry name" value="Histidine kinase-like ATPase, C-terminal domain"/>
    <property type="match status" value="1"/>
</dbReference>
<feature type="transmembrane region" description="Helical" evidence="8">
    <location>
        <begin position="15"/>
        <end position="34"/>
    </location>
</feature>
<dbReference type="InterPro" id="IPR003594">
    <property type="entry name" value="HATPase_dom"/>
</dbReference>
<dbReference type="InterPro" id="IPR003660">
    <property type="entry name" value="HAMP_dom"/>
</dbReference>
<dbReference type="PANTHER" id="PTHR43711">
    <property type="entry name" value="TWO-COMPONENT HISTIDINE KINASE"/>
    <property type="match status" value="1"/>
</dbReference>
<gene>
    <name evidence="11" type="ORF">J2Z34_001749</name>
</gene>
<dbReference type="InterPro" id="IPR004358">
    <property type="entry name" value="Sig_transdc_His_kin-like_C"/>
</dbReference>
<evidence type="ECO:0000256" key="5">
    <source>
        <dbReference type="ARBA" id="ARBA00022679"/>
    </source>
</evidence>
<proteinExistence type="predicted"/>
<keyword evidence="4" id="KW-0597">Phosphoprotein</keyword>
<evidence type="ECO:0000256" key="4">
    <source>
        <dbReference type="ARBA" id="ARBA00022553"/>
    </source>
</evidence>
<dbReference type="SMART" id="SM00304">
    <property type="entry name" value="HAMP"/>
    <property type="match status" value="1"/>
</dbReference>
<dbReference type="EC" id="2.7.13.3" evidence="3"/>
<dbReference type="Pfam" id="PF00672">
    <property type="entry name" value="HAMP"/>
    <property type="match status" value="1"/>
</dbReference>
<dbReference type="Gene3D" id="3.30.450.20">
    <property type="entry name" value="PAS domain"/>
    <property type="match status" value="1"/>
</dbReference>
<comment type="catalytic activity">
    <reaction evidence="1">
        <text>ATP + protein L-histidine = ADP + protein N-phospho-L-histidine.</text>
        <dbReference type="EC" id="2.7.13.3"/>
    </reaction>
</comment>